<evidence type="ECO:0000313" key="2">
    <source>
        <dbReference type="EMBL" id="ACL23038.1"/>
    </source>
</evidence>
<evidence type="ECO:0000256" key="1">
    <source>
        <dbReference type="SAM" id="SignalP"/>
    </source>
</evidence>
<protein>
    <submittedName>
        <fullName evidence="2">Uncharacterized protein</fullName>
    </submittedName>
</protein>
<organism evidence="2 3">
    <name type="scientific">Chloroflexus aggregans (strain MD-66 / DSM 9485)</name>
    <dbReference type="NCBI Taxonomy" id="326427"/>
    <lineage>
        <taxon>Bacteria</taxon>
        <taxon>Bacillati</taxon>
        <taxon>Chloroflexota</taxon>
        <taxon>Chloroflexia</taxon>
        <taxon>Chloroflexales</taxon>
        <taxon>Chloroflexineae</taxon>
        <taxon>Chloroflexaceae</taxon>
        <taxon>Chloroflexus</taxon>
    </lineage>
</organism>
<dbReference type="EMBL" id="CP001337">
    <property type="protein sequence ID" value="ACL23038.1"/>
    <property type="molecule type" value="Genomic_DNA"/>
</dbReference>
<dbReference type="HOGENOM" id="CLU_014011_0_0_0"/>
<gene>
    <name evidence="2" type="ordered locus">Cagg_0085</name>
</gene>
<dbReference type="eggNOG" id="COG3420">
    <property type="taxonomic scope" value="Bacteria"/>
</dbReference>
<dbReference type="STRING" id="326427.Cagg_0085"/>
<feature type="signal peptide" evidence="1">
    <location>
        <begin position="1"/>
        <end position="24"/>
    </location>
</feature>
<evidence type="ECO:0000313" key="3">
    <source>
        <dbReference type="Proteomes" id="UP000002508"/>
    </source>
</evidence>
<reference evidence="2" key="1">
    <citation type="submission" date="2008-12" db="EMBL/GenBank/DDBJ databases">
        <title>Complete sequence of Chloroflexus aggregans DSM 9485.</title>
        <authorList>
            <consortium name="US DOE Joint Genome Institute"/>
            <person name="Lucas S."/>
            <person name="Copeland A."/>
            <person name="Lapidus A."/>
            <person name="Glavina del Rio T."/>
            <person name="Dalin E."/>
            <person name="Tice H."/>
            <person name="Pitluck S."/>
            <person name="Foster B."/>
            <person name="Larimer F."/>
            <person name="Land M."/>
            <person name="Hauser L."/>
            <person name="Kyrpides N."/>
            <person name="Mikhailova N."/>
            <person name="Bryant D."/>
            <person name="Richardson P."/>
        </authorList>
    </citation>
    <scope>NUCLEOTIDE SEQUENCE</scope>
    <source>
        <strain evidence="2">DSM 9485</strain>
    </source>
</reference>
<feature type="chain" id="PRO_5002870163" evidence="1">
    <location>
        <begin position="25"/>
        <end position="709"/>
    </location>
</feature>
<sequence length="709" mass="78454">MKAYPFIILIVAILLATAPATSQAVSDAAIPAGYERVAANAGFELYLNRETLAFKVLDRRSGHLWSSNLDEVTPDDRLNRTWTAFARSGISIEYMDARTNTRRASITNADHRIEITLLNDGFSGQVTFTEPAITVTVQVTLTPTGVRVAVPFSGISEAGNFRLAQLHLYPFFGATREAATPGYMLIPDGSGSLIAFAERTTARTMFYGRYYGPDLGMRGELPTNPDTRPTYPLSAPVFGMVHGEGQHAFLTILERGSAFAELLAHPAGIITKFNFLYNLFIYNESYFQPTNRAGAGVTVIQPQTNAFDIVQHYRFLSGAEADYVGLAREYQRYLIEQGVLHPPTAASGEVPLRVEFLGAERERVLFWQRAIPMTTIAEMADILADLPTKRVEVVYYGWQPQGATAPLPLDLRIEGALGSRGDLERLAQTIAAQGGTLSLYVDPQAGIIDESGYTRAETAMAINRASVRGTHRGMQQIYLTLPAIERRITAWRAAFQPVGLGIALDGIGFRLYSDFREETRRNREASLQAYQELLAINGPFAIYRPNTYLWGATRAYYDMPLGDSGYIYTTQAVPFVPIVLAGYIPYYGPPLNFSSNLEEDLLRHADYGAYPSFLLTHETTAAMLQTRSNWIYTSAYRQWRDEVQRAYTRLARVLGPVQGAAIVARATPLPGVAVTDYANGKRIVVNYTTQPVTLAGRTIPPREAVVLER</sequence>
<dbReference type="RefSeq" id="WP_012615404.1">
    <property type="nucleotide sequence ID" value="NC_011831.1"/>
</dbReference>
<proteinExistence type="predicted"/>
<dbReference type="Pfam" id="PF18952">
    <property type="entry name" value="DUF5696"/>
    <property type="match status" value="1"/>
</dbReference>
<dbReference type="KEGG" id="cag:Cagg_0085"/>
<accession>B8GC64</accession>
<dbReference type="InterPro" id="IPR043751">
    <property type="entry name" value="DUF5696"/>
</dbReference>
<name>B8GC64_CHLAD</name>
<keyword evidence="3" id="KW-1185">Reference proteome</keyword>
<dbReference type="AlphaFoldDB" id="B8GC64"/>
<dbReference type="Proteomes" id="UP000002508">
    <property type="component" value="Chromosome"/>
</dbReference>
<keyword evidence="1" id="KW-0732">Signal</keyword>